<accession>A0A9P1CQT1</accession>
<sequence>MLNLPLADSCHTALKPSESPRDHDSTAFPSEAASRNWTRQASPDTDVTPVGRTVDFQQLKAAVLRAKLERCHGECEGSPQQHDDDEEESAVAVHRIAMAARRYASGSPSDSEDDDPETVRRLCVAVRRLAKGQ</sequence>
<evidence type="ECO:0000313" key="4">
    <source>
        <dbReference type="EMBL" id="CAL4783127.1"/>
    </source>
</evidence>
<dbReference type="EMBL" id="CAMXCT010002116">
    <property type="protein sequence ID" value="CAI3995815.1"/>
    <property type="molecule type" value="Genomic_DNA"/>
</dbReference>
<keyword evidence="4" id="KW-0808">Transferase</keyword>
<keyword evidence="4" id="KW-0418">Kinase</keyword>
<feature type="compositionally biased region" description="Polar residues" evidence="1">
    <location>
        <begin position="33"/>
        <end position="45"/>
    </location>
</feature>
<evidence type="ECO:0000313" key="2">
    <source>
        <dbReference type="EMBL" id="CAI3995815.1"/>
    </source>
</evidence>
<dbReference type="OrthoDB" id="433164at2759"/>
<name>A0A9P1CQT1_9DINO</name>
<dbReference type="GO" id="GO:0016301">
    <property type="term" value="F:kinase activity"/>
    <property type="evidence" value="ECO:0007669"/>
    <property type="project" value="UniProtKB-KW"/>
</dbReference>
<gene>
    <name evidence="2" type="ORF">C1SCF055_LOCUS22341</name>
</gene>
<evidence type="ECO:0000313" key="5">
    <source>
        <dbReference type="Proteomes" id="UP001152797"/>
    </source>
</evidence>
<proteinExistence type="predicted"/>
<evidence type="ECO:0000256" key="1">
    <source>
        <dbReference type="SAM" id="MobiDB-lite"/>
    </source>
</evidence>
<keyword evidence="5" id="KW-1185">Reference proteome</keyword>
<reference evidence="2" key="1">
    <citation type="submission" date="2022-10" db="EMBL/GenBank/DDBJ databases">
        <authorList>
            <person name="Chen Y."/>
            <person name="Dougan E. K."/>
            <person name="Chan C."/>
            <person name="Rhodes N."/>
            <person name="Thang M."/>
        </authorList>
    </citation>
    <scope>NUCLEOTIDE SEQUENCE</scope>
</reference>
<dbReference type="EMBL" id="CAMXCT030002116">
    <property type="protein sequence ID" value="CAL4783127.1"/>
    <property type="molecule type" value="Genomic_DNA"/>
</dbReference>
<dbReference type="Proteomes" id="UP001152797">
    <property type="component" value="Unassembled WGS sequence"/>
</dbReference>
<reference evidence="3" key="2">
    <citation type="submission" date="2024-04" db="EMBL/GenBank/DDBJ databases">
        <authorList>
            <person name="Chen Y."/>
            <person name="Shah S."/>
            <person name="Dougan E. K."/>
            <person name="Thang M."/>
            <person name="Chan C."/>
        </authorList>
    </citation>
    <scope>NUCLEOTIDE SEQUENCE [LARGE SCALE GENOMIC DNA]</scope>
</reference>
<feature type="region of interest" description="Disordered" evidence="1">
    <location>
        <begin position="99"/>
        <end position="119"/>
    </location>
</feature>
<comment type="caution">
    <text evidence="2">The sequence shown here is derived from an EMBL/GenBank/DDBJ whole genome shotgun (WGS) entry which is preliminary data.</text>
</comment>
<dbReference type="EMBL" id="CAMXCT020002116">
    <property type="protein sequence ID" value="CAL1149190.1"/>
    <property type="molecule type" value="Genomic_DNA"/>
</dbReference>
<protein>
    <submittedName>
        <fullName evidence="4">Phosphoglycerate kinase</fullName>
    </submittedName>
</protein>
<feature type="region of interest" description="Disordered" evidence="1">
    <location>
        <begin position="1"/>
        <end position="52"/>
    </location>
</feature>
<dbReference type="AlphaFoldDB" id="A0A9P1CQT1"/>
<organism evidence="2">
    <name type="scientific">Cladocopium goreaui</name>
    <dbReference type="NCBI Taxonomy" id="2562237"/>
    <lineage>
        <taxon>Eukaryota</taxon>
        <taxon>Sar</taxon>
        <taxon>Alveolata</taxon>
        <taxon>Dinophyceae</taxon>
        <taxon>Suessiales</taxon>
        <taxon>Symbiodiniaceae</taxon>
        <taxon>Cladocopium</taxon>
    </lineage>
</organism>
<evidence type="ECO:0000313" key="3">
    <source>
        <dbReference type="EMBL" id="CAL1149190.1"/>
    </source>
</evidence>